<keyword evidence="1" id="KW-0732">Signal</keyword>
<dbReference type="EMBL" id="QWGE01000001">
    <property type="protein sequence ID" value="RIJ43107.1"/>
    <property type="molecule type" value="Genomic_DNA"/>
</dbReference>
<dbReference type="OrthoDB" id="277629at2"/>
<feature type="signal peptide" evidence="1">
    <location>
        <begin position="1"/>
        <end position="20"/>
    </location>
</feature>
<name>A0A399SMA8_9BACT</name>
<gene>
    <name evidence="2" type="ORF">D1627_04570</name>
</gene>
<evidence type="ECO:0000313" key="2">
    <source>
        <dbReference type="EMBL" id="RIJ43107.1"/>
    </source>
</evidence>
<organism evidence="2 3">
    <name type="scientific">Pontibacter oryzae</name>
    <dbReference type="NCBI Taxonomy" id="2304593"/>
    <lineage>
        <taxon>Bacteria</taxon>
        <taxon>Pseudomonadati</taxon>
        <taxon>Bacteroidota</taxon>
        <taxon>Cytophagia</taxon>
        <taxon>Cytophagales</taxon>
        <taxon>Hymenobacteraceae</taxon>
        <taxon>Pontibacter</taxon>
    </lineage>
</organism>
<reference evidence="3" key="1">
    <citation type="submission" date="2018-08" db="EMBL/GenBank/DDBJ databases">
        <title>Mucilaginibacter sp. MYSH2.</title>
        <authorList>
            <person name="Seo T."/>
        </authorList>
    </citation>
    <scope>NUCLEOTIDE SEQUENCE [LARGE SCALE GENOMIC DNA]</scope>
    <source>
        <strain evidence="3">KIRAN</strain>
    </source>
</reference>
<proteinExistence type="predicted"/>
<accession>A0A399SMA8</accession>
<feature type="chain" id="PRO_5017364579" evidence="1">
    <location>
        <begin position="21"/>
        <end position="388"/>
    </location>
</feature>
<keyword evidence="3" id="KW-1185">Reference proteome</keyword>
<comment type="caution">
    <text evidence="2">The sequence shown here is derived from an EMBL/GenBank/DDBJ whole genome shotgun (WGS) entry which is preliminary data.</text>
</comment>
<dbReference type="Proteomes" id="UP000266005">
    <property type="component" value="Unassembled WGS sequence"/>
</dbReference>
<dbReference type="SUPFAM" id="SSF159501">
    <property type="entry name" value="EreA/ChaN-like"/>
    <property type="match status" value="1"/>
</dbReference>
<evidence type="ECO:0000256" key="1">
    <source>
        <dbReference type="SAM" id="SignalP"/>
    </source>
</evidence>
<protein>
    <submittedName>
        <fullName evidence="2">Uncharacterized protein</fullName>
    </submittedName>
</protein>
<evidence type="ECO:0000313" key="3">
    <source>
        <dbReference type="Proteomes" id="UP000266005"/>
    </source>
</evidence>
<dbReference type="RefSeq" id="WP_119430988.1">
    <property type="nucleotide sequence ID" value="NZ_QWGE01000001.1"/>
</dbReference>
<dbReference type="AlphaFoldDB" id="A0A399SMA8"/>
<sequence>MKTYFAYLICLIAFPAATVAQQSPFSGAHERLTDEKGNLNYVAPLEYLKDNEASFDKWAYEQALATYSSFVGIQDSAKNSFLLDKGLASNVQLADPLDVIMPKARNASLVLINEAHHVPAHRAFAAMLLDSLYAAGYTILSLEALSEEDTTINSRKYPVSSSGFYTKEPTFANFIRAAIARGFTVVGHEIRSSQEKEIADPMARSNYRDSLQAVNLLATMKANPKAKVLGYVGYDHILEKERDKYKRLGAYLHDANVDALTIDQVTTCSCVAGNSPVALTSDGINPVTIGAKKGLVDIQVVHPPVTLVDGRPRWLMEVPDRKAKSATLLPFYRNKKSLVQVYDKNEFDAVGERAIPVDQFITDGSQSRLRAMVPVTVKYTLVRYKAFE</sequence>